<dbReference type="GO" id="GO:0009103">
    <property type="term" value="P:lipopolysaccharide biosynthetic process"/>
    <property type="evidence" value="ECO:0007669"/>
    <property type="project" value="UniProtKB-ARBA"/>
</dbReference>
<dbReference type="OrthoDB" id="223541at2"/>
<proteinExistence type="predicted"/>
<accession>A0A518HDK9</accession>
<feature type="transmembrane region" description="Helical" evidence="9">
    <location>
        <begin position="244"/>
        <end position="263"/>
    </location>
</feature>
<keyword evidence="7 9" id="KW-0472">Membrane</keyword>
<feature type="transmembrane region" description="Helical" evidence="9">
    <location>
        <begin position="165"/>
        <end position="183"/>
    </location>
</feature>
<dbReference type="PANTHER" id="PTHR33908">
    <property type="entry name" value="MANNOSYLTRANSFERASE YKCB-RELATED"/>
    <property type="match status" value="1"/>
</dbReference>
<comment type="subcellular location">
    <subcellularLocation>
        <location evidence="1">Cell membrane</location>
        <topology evidence="1">Multi-pass membrane protein</topology>
    </subcellularLocation>
</comment>
<evidence type="ECO:0000256" key="8">
    <source>
        <dbReference type="SAM" id="MobiDB-lite"/>
    </source>
</evidence>
<dbReference type="PANTHER" id="PTHR33908:SF11">
    <property type="entry name" value="MEMBRANE PROTEIN"/>
    <property type="match status" value="1"/>
</dbReference>
<feature type="transmembrane region" description="Helical" evidence="9">
    <location>
        <begin position="387"/>
        <end position="408"/>
    </location>
</feature>
<evidence type="ECO:0000256" key="7">
    <source>
        <dbReference type="ARBA" id="ARBA00023136"/>
    </source>
</evidence>
<evidence type="ECO:0000256" key="6">
    <source>
        <dbReference type="ARBA" id="ARBA00022989"/>
    </source>
</evidence>
<keyword evidence="6 9" id="KW-1133">Transmembrane helix</keyword>
<dbReference type="GO" id="GO:0005886">
    <property type="term" value="C:plasma membrane"/>
    <property type="evidence" value="ECO:0007669"/>
    <property type="project" value="UniProtKB-SubCell"/>
</dbReference>
<evidence type="ECO:0000256" key="1">
    <source>
        <dbReference type="ARBA" id="ARBA00004651"/>
    </source>
</evidence>
<evidence type="ECO:0000256" key="9">
    <source>
        <dbReference type="SAM" id="Phobius"/>
    </source>
</evidence>
<evidence type="ECO:0000256" key="3">
    <source>
        <dbReference type="ARBA" id="ARBA00022676"/>
    </source>
</evidence>
<evidence type="ECO:0000313" key="11">
    <source>
        <dbReference type="Proteomes" id="UP000317835"/>
    </source>
</evidence>
<feature type="transmembrane region" description="Helical" evidence="9">
    <location>
        <begin position="414"/>
        <end position="430"/>
    </location>
</feature>
<reference evidence="10 11" key="1">
    <citation type="submission" date="2019-02" db="EMBL/GenBank/DDBJ databases">
        <title>Deep-cultivation of Planctomycetes and their phenomic and genomic characterization uncovers novel biology.</title>
        <authorList>
            <person name="Wiegand S."/>
            <person name="Jogler M."/>
            <person name="Boedeker C."/>
            <person name="Pinto D."/>
            <person name="Vollmers J."/>
            <person name="Rivas-Marin E."/>
            <person name="Kohn T."/>
            <person name="Peeters S.H."/>
            <person name="Heuer A."/>
            <person name="Rast P."/>
            <person name="Oberbeckmann S."/>
            <person name="Bunk B."/>
            <person name="Jeske O."/>
            <person name="Meyerdierks A."/>
            <person name="Storesund J.E."/>
            <person name="Kallscheuer N."/>
            <person name="Luecker S."/>
            <person name="Lage O.M."/>
            <person name="Pohl T."/>
            <person name="Merkel B.J."/>
            <person name="Hornburger P."/>
            <person name="Mueller R.-W."/>
            <person name="Bruemmer F."/>
            <person name="Labrenz M."/>
            <person name="Spormann A.M."/>
            <person name="Op den Camp H."/>
            <person name="Overmann J."/>
            <person name="Amann R."/>
            <person name="Jetten M.S.M."/>
            <person name="Mascher T."/>
            <person name="Medema M.H."/>
            <person name="Devos D.P."/>
            <person name="Kaster A.-K."/>
            <person name="Ovreas L."/>
            <person name="Rohde M."/>
            <person name="Galperin M.Y."/>
            <person name="Jogler C."/>
        </authorList>
    </citation>
    <scope>NUCLEOTIDE SEQUENCE [LARGE SCALE GENOMIC DNA]</scope>
    <source>
        <strain evidence="10 11">ElP</strain>
    </source>
</reference>
<gene>
    <name evidence="10" type="ORF">ElP_67330</name>
</gene>
<dbReference type="RefSeq" id="WP_145277546.1">
    <property type="nucleotide sequence ID" value="NZ_CP036426.1"/>
</dbReference>
<dbReference type="InterPro" id="IPR050297">
    <property type="entry name" value="LipidA_mod_glycosyltrf_83"/>
</dbReference>
<keyword evidence="3" id="KW-0328">Glycosyltransferase</keyword>
<organism evidence="10 11">
    <name type="scientific">Tautonia plasticadhaerens</name>
    <dbReference type="NCBI Taxonomy" id="2527974"/>
    <lineage>
        <taxon>Bacteria</taxon>
        <taxon>Pseudomonadati</taxon>
        <taxon>Planctomycetota</taxon>
        <taxon>Planctomycetia</taxon>
        <taxon>Isosphaerales</taxon>
        <taxon>Isosphaeraceae</taxon>
        <taxon>Tautonia</taxon>
    </lineage>
</organism>
<keyword evidence="2" id="KW-1003">Cell membrane</keyword>
<evidence type="ECO:0000256" key="5">
    <source>
        <dbReference type="ARBA" id="ARBA00022692"/>
    </source>
</evidence>
<evidence type="ECO:0000256" key="4">
    <source>
        <dbReference type="ARBA" id="ARBA00022679"/>
    </source>
</evidence>
<keyword evidence="11" id="KW-1185">Reference proteome</keyword>
<protein>
    <submittedName>
        <fullName evidence="10">AsmA family protein</fullName>
    </submittedName>
</protein>
<sequence>MPDSTRRSRWTRRVPLPLILLAALAFRLLAAGAVQLYTHQKGLLGVFGDTTIYWHLAEAIRTGSPYVVDQWGHPHYALRTPGYPAFLAACQATFGEHAALGARAVQAAMGAMGVGLVYGLVASIWRRGTETDRRRARAVATVAAALAAVEPYSVGLSALLLSEALFVPLMLLALWGLAVLWRPRPKDGAGDARPIGPSGPSSVIVAGLTGLAVGAAILVRPSWAAFVPAALLAWVACERTRRAVGLSAVVAVTIAATMAPWWIRNERVLGRFVPTALWVGASLYDGLSPDATGASDMTFLEDPGIRALGEVEQDATLRRLAVDFAREHPGRALELAARKVGRFWSPWPNADELSAPGVGILSGVATIPVFALLAVGLWDRRRDPRALVLLVGTLVYFCLLHAVFVSSIRYRLPGMIPAMGVVAAGVVRLVGGRFGRDTKRMVAWAVVVPVSVLVGGGWYAVGHATDGSELARLVERESVRLLPGSVVQVGRVKLRPIAGTATLEQVRVHQGLDAPAGPTIEVGYLALRYDVAALLKKQFRPSEVVVAQPTLRLGRRPDGSWNLQGLLADPWPLPPPEQLPKVQVRNGTVLLDRGAGSVAVLRDVALELDPLSDVTYRIEGSARGDGFERLDLSGTFDTRSHRVTLDGGGLVRLELGDALKARLPAEWHPAFERLGLSAGELDVRVERLVLDPGAPDGPLRDHELDLMVRSGTWACPDLPFPLSEVELLATIRDGSAEIEYAKGSFGNTTIRAAGSVDATDPASGPLDLLIEATDLEIGDRLKAKTPPDLLGIWTELKPGGRTDAYLRAVRDRPGGEVGVGLTLDLKDVSITTAAFPYPLEHLSGRVVWEGERVTIAPPGLRTFIGNREARCWGTIDRPGPDCVVSLDFEMGALPIDETLLAALTPEVREVLRQFQPRGTVRVAHGHFERRPPPTPGGEETVALSATLDLGQPDGAGGFAFTWEGMPYPITKVKGRLVIMPDRWMFRDLVGYNGLARIECPEGVVRQVGPNSFDAELTLLASDLPFDEQLRRAMPPEWRATWDLLNPTGKASLDAAIRVEGNENHARLAVRPDPGTSIRLKFTPAPVEPGGPSPPPLELPAMVGIDGSFVYDDGLVTMDEVSFQFRGSPVRFGTGSVELEPDGRFGLSMTDLRVARFRLDSELRKLMPSVMAEFARRLDESRPIPTMRGDLRLGWSGRPGDPAFVEWENGLVVLDGQTIRAGIPLESIHGRLAGFSGRFDGRALSLSGLVDLESLMIAGLQVTRVRSPLVVDGDSAAMEAIEGDLLGGRLTGQGRIGLDEEPEYAATLAVHDADLAEFTKTLPAKQSFRGLLSGMIAFNGVGADPRTLSGQGDFRISEGDLGDLPVALRFFKVLNTLDIAAPSDSTAFDTAEVAVRVENGLAYLDPIQLSGDAISLRGGGTMDLRGQLDLRLRILYGRNGLRIPLVSDAFREAGGQIADIRVSGPASFPNFTPVLLPGGRQMLRSLGSGVFNSSRGDDRPPSTLRR</sequence>
<feature type="region of interest" description="Disordered" evidence="8">
    <location>
        <begin position="1485"/>
        <end position="1505"/>
    </location>
</feature>
<dbReference type="GO" id="GO:0016763">
    <property type="term" value="F:pentosyltransferase activity"/>
    <property type="evidence" value="ECO:0007669"/>
    <property type="project" value="TreeGrafter"/>
</dbReference>
<feature type="transmembrane region" description="Helical" evidence="9">
    <location>
        <begin position="353"/>
        <end position="375"/>
    </location>
</feature>
<feature type="transmembrane region" description="Helical" evidence="9">
    <location>
        <begin position="442"/>
        <end position="461"/>
    </location>
</feature>
<feature type="transmembrane region" description="Helical" evidence="9">
    <location>
        <begin position="195"/>
        <end position="215"/>
    </location>
</feature>
<evidence type="ECO:0000313" key="10">
    <source>
        <dbReference type="EMBL" id="QDV38776.1"/>
    </source>
</evidence>
<feature type="transmembrane region" description="Helical" evidence="9">
    <location>
        <begin position="104"/>
        <end position="125"/>
    </location>
</feature>
<name>A0A518HDK9_9BACT</name>
<dbReference type="KEGG" id="tpla:ElP_67330"/>
<feature type="transmembrane region" description="Helical" evidence="9">
    <location>
        <begin position="137"/>
        <end position="159"/>
    </location>
</feature>
<keyword evidence="5 9" id="KW-0812">Transmembrane</keyword>
<keyword evidence="4" id="KW-0808">Transferase</keyword>
<dbReference type="Proteomes" id="UP000317835">
    <property type="component" value="Chromosome"/>
</dbReference>
<evidence type="ECO:0000256" key="2">
    <source>
        <dbReference type="ARBA" id="ARBA00022475"/>
    </source>
</evidence>
<dbReference type="EMBL" id="CP036426">
    <property type="protein sequence ID" value="QDV38776.1"/>
    <property type="molecule type" value="Genomic_DNA"/>
</dbReference>